<dbReference type="EMBL" id="JALKHS010000003">
    <property type="protein sequence ID" value="MCK0530090.1"/>
    <property type="molecule type" value="Genomic_DNA"/>
</dbReference>
<dbReference type="Gene3D" id="2.60.220.20">
    <property type="entry name" value="putative beta-Galactosidase from caulobacter crescentus"/>
    <property type="match status" value="1"/>
</dbReference>
<comment type="caution">
    <text evidence="8">The sequence shown here is derived from an EMBL/GenBank/DDBJ whole genome shotgun (WGS) entry which is preliminary data.</text>
</comment>
<protein>
    <submittedName>
        <fullName evidence="8">DUF5597 domain-containing protein</fullName>
    </submittedName>
</protein>
<dbReference type="Pfam" id="PF18120">
    <property type="entry name" value="DUF5597"/>
    <property type="match status" value="1"/>
</dbReference>
<feature type="domain" description="DUF5597" evidence="7">
    <location>
        <begin position="385"/>
        <end position="520"/>
    </location>
</feature>
<accession>A0ABT0DSJ3</accession>
<dbReference type="SUPFAM" id="SSF51445">
    <property type="entry name" value="(Trans)glycosidases"/>
    <property type="match status" value="1"/>
</dbReference>
<reference evidence="8 9" key="1">
    <citation type="submission" date="2022-04" db="EMBL/GenBank/DDBJ databases">
        <authorList>
            <person name="Huq M.A."/>
        </authorList>
    </citation>
    <scope>NUCLEOTIDE SEQUENCE [LARGE SCALE GENOMIC DNA]</scope>
    <source>
        <strain evidence="8 9">MAH-33</strain>
    </source>
</reference>
<organism evidence="8 9">
    <name type="scientific">Sphingobium agri</name>
    <dbReference type="NCBI Taxonomy" id="2933566"/>
    <lineage>
        <taxon>Bacteria</taxon>
        <taxon>Pseudomonadati</taxon>
        <taxon>Pseudomonadota</taxon>
        <taxon>Alphaproteobacteria</taxon>
        <taxon>Sphingomonadales</taxon>
        <taxon>Sphingomonadaceae</taxon>
        <taxon>Sphingobium</taxon>
    </lineage>
</organism>
<dbReference type="InterPro" id="IPR017853">
    <property type="entry name" value="GH"/>
</dbReference>
<dbReference type="RefSeq" id="WP_247229529.1">
    <property type="nucleotide sequence ID" value="NZ_JALKHS010000003.1"/>
</dbReference>
<gene>
    <name evidence="8" type="ORF">MU848_00665</name>
</gene>
<keyword evidence="1" id="KW-0479">Metal-binding</keyword>
<dbReference type="Pfam" id="PF02449">
    <property type="entry name" value="Glyco_hydro_42"/>
    <property type="match status" value="1"/>
</dbReference>
<name>A0ABT0DSJ3_9SPHN</name>
<keyword evidence="3" id="KW-0862">Zinc</keyword>
<feature type="chain" id="PRO_5046034224" evidence="5">
    <location>
        <begin position="23"/>
        <end position="534"/>
    </location>
</feature>
<evidence type="ECO:0000256" key="3">
    <source>
        <dbReference type="ARBA" id="ARBA00022833"/>
    </source>
</evidence>
<keyword evidence="4" id="KW-0326">Glycosidase</keyword>
<dbReference type="Gene3D" id="3.20.20.80">
    <property type="entry name" value="Glycosidases"/>
    <property type="match status" value="1"/>
</dbReference>
<dbReference type="Proteomes" id="UP001203512">
    <property type="component" value="Unassembled WGS sequence"/>
</dbReference>
<evidence type="ECO:0000313" key="9">
    <source>
        <dbReference type="Proteomes" id="UP001203512"/>
    </source>
</evidence>
<evidence type="ECO:0000259" key="7">
    <source>
        <dbReference type="Pfam" id="PF18120"/>
    </source>
</evidence>
<keyword evidence="5" id="KW-0732">Signal</keyword>
<proteinExistence type="predicted"/>
<keyword evidence="2" id="KW-0378">Hydrolase</keyword>
<dbReference type="InterPro" id="IPR013529">
    <property type="entry name" value="Glyco_hydro_42_N"/>
</dbReference>
<dbReference type="InterPro" id="IPR040719">
    <property type="entry name" value="DUF5597"/>
</dbReference>
<sequence length="534" mass="58779">MVRHHLLLGLLCGLVLPGTALASDVPRLQSEGGRHTFLVDDKPYLMLGAQVHNSSNYPAVLPQVWPVMKALSANTIEIPVAWEQFEPVEGKFDYSWVDTLLAQARQNDMRVVLLWFGSWKNGESTYTPEWVKNDTTRFPRLMRRDGRPTKTLSPLGEASLAVDRKAFTMLMRHLKQSDPKHTVIMVQVQNEVGTHGVARDYSPAAEKLFNQAVPEAVLRASGKPAGTWAQAFGKEADQAFAAWTYARYVQEVAAAGKAEKNLPMYTNAAVFDATSTMMAAQVGSGGPNWNVLPIWKTIAPALDLIGPDLYLPIEKTYLGLLDRYTRPDNALFVPETSNAASSARFFWAALGRGAIGWAPFGMDATNYSNYPLGARKLDAATIEAFAAPYRLFKPIASEWAAIAGKHPTWGSSKGSESEESTSMGRWKITAIYGRNNFDIPAWPGMESPAWAKEAVGGGVVAQLGPDEFLVAGQYSRFQFTPTDAALNGQILSAEEGTFVNGQWKASRRWNGDQTSYGFNFNEQPALLRVRLSTY</sequence>
<evidence type="ECO:0000256" key="5">
    <source>
        <dbReference type="SAM" id="SignalP"/>
    </source>
</evidence>
<evidence type="ECO:0000259" key="6">
    <source>
        <dbReference type="Pfam" id="PF02449"/>
    </source>
</evidence>
<feature type="domain" description="Glycoside hydrolase family 42 N-terminal" evidence="6">
    <location>
        <begin position="67"/>
        <end position="212"/>
    </location>
</feature>
<evidence type="ECO:0000256" key="2">
    <source>
        <dbReference type="ARBA" id="ARBA00022801"/>
    </source>
</evidence>
<dbReference type="PANTHER" id="PTHR36447:SF2">
    <property type="entry name" value="BETA-GALACTOSIDASE YESZ"/>
    <property type="match status" value="1"/>
</dbReference>
<feature type="signal peptide" evidence="5">
    <location>
        <begin position="1"/>
        <end position="22"/>
    </location>
</feature>
<dbReference type="PANTHER" id="PTHR36447">
    <property type="entry name" value="BETA-GALACTOSIDASE GANA"/>
    <property type="match status" value="1"/>
</dbReference>
<evidence type="ECO:0000313" key="8">
    <source>
        <dbReference type="EMBL" id="MCK0530090.1"/>
    </source>
</evidence>
<evidence type="ECO:0000256" key="1">
    <source>
        <dbReference type="ARBA" id="ARBA00022723"/>
    </source>
</evidence>
<dbReference type="InterPro" id="IPR003476">
    <property type="entry name" value="Glyco_hydro_42"/>
</dbReference>
<evidence type="ECO:0000256" key="4">
    <source>
        <dbReference type="ARBA" id="ARBA00023295"/>
    </source>
</evidence>
<keyword evidence="9" id="KW-1185">Reference proteome</keyword>